<organism evidence="4 5">
    <name type="scientific">Abyssalbus ytuae</name>
    <dbReference type="NCBI Taxonomy" id="2926907"/>
    <lineage>
        <taxon>Bacteria</taxon>
        <taxon>Pseudomonadati</taxon>
        <taxon>Bacteroidota</taxon>
        <taxon>Flavobacteriia</taxon>
        <taxon>Flavobacteriales</taxon>
        <taxon>Flavobacteriaceae</taxon>
        <taxon>Abyssalbus</taxon>
    </lineage>
</organism>
<dbReference type="Gene3D" id="2.140.10.30">
    <property type="entry name" value="Dipeptidylpeptidase IV, N-terminal domain"/>
    <property type="match status" value="1"/>
</dbReference>
<proteinExistence type="predicted"/>
<evidence type="ECO:0000259" key="3">
    <source>
        <dbReference type="Pfam" id="PF00930"/>
    </source>
</evidence>
<dbReference type="Proteomes" id="UP000831290">
    <property type="component" value="Chromosome"/>
</dbReference>
<evidence type="ECO:0000259" key="2">
    <source>
        <dbReference type="Pfam" id="PF00326"/>
    </source>
</evidence>
<dbReference type="GO" id="GO:0008236">
    <property type="term" value="F:serine-type peptidase activity"/>
    <property type="evidence" value="ECO:0007669"/>
    <property type="project" value="InterPro"/>
</dbReference>
<dbReference type="PANTHER" id="PTHR11731:SF118">
    <property type="entry name" value="BLR1971 PROTEIN"/>
    <property type="match status" value="1"/>
</dbReference>
<feature type="domain" description="Dipeptidylpeptidase IV N-terminal" evidence="3">
    <location>
        <begin position="161"/>
        <end position="457"/>
    </location>
</feature>
<reference evidence="4" key="1">
    <citation type="submission" date="2022-03" db="EMBL/GenBank/DDBJ databases">
        <title>Description of Abyssus ytuae gen. nov., sp. nov., a novel member of the family Flavobacteriaceae isolated from the sediment of Mariana Trench.</title>
        <authorList>
            <person name="Zhang J."/>
            <person name="Xu X."/>
        </authorList>
    </citation>
    <scope>NUCLEOTIDE SEQUENCE</scope>
    <source>
        <strain evidence="4">MT3330</strain>
    </source>
</reference>
<name>A0A9E6ZL92_9FLAO</name>
<protein>
    <submittedName>
        <fullName evidence="4">S9 family peptidase</fullName>
    </submittedName>
</protein>
<feature type="signal peptide" evidence="1">
    <location>
        <begin position="1"/>
        <end position="24"/>
    </location>
</feature>
<evidence type="ECO:0000256" key="1">
    <source>
        <dbReference type="SAM" id="SignalP"/>
    </source>
</evidence>
<dbReference type="Pfam" id="PF00326">
    <property type="entry name" value="Peptidase_S9"/>
    <property type="match status" value="1"/>
</dbReference>
<keyword evidence="5" id="KW-1185">Reference proteome</keyword>
<evidence type="ECO:0000313" key="5">
    <source>
        <dbReference type="Proteomes" id="UP000831290"/>
    </source>
</evidence>
<dbReference type="KEGG" id="fbm:MQE35_00790"/>
<dbReference type="EMBL" id="CP094358">
    <property type="protein sequence ID" value="UOB17849.1"/>
    <property type="molecule type" value="Genomic_DNA"/>
</dbReference>
<dbReference type="Pfam" id="PF00930">
    <property type="entry name" value="DPPIV_N"/>
    <property type="match status" value="1"/>
</dbReference>
<dbReference type="InterPro" id="IPR050278">
    <property type="entry name" value="Serine_Prot_S9B/DPPIV"/>
</dbReference>
<evidence type="ECO:0000313" key="4">
    <source>
        <dbReference type="EMBL" id="UOB17849.1"/>
    </source>
</evidence>
<dbReference type="InterPro" id="IPR029058">
    <property type="entry name" value="AB_hydrolase_fold"/>
</dbReference>
<sequence length="750" mass="86282">MKENFTPLLLLVLLLNSILQSVSAQGTVKDYKRAEAVDTLFRNKVFNTPRSFHWVNEKEFWYKNNAEKGNQYILVNADSKMRQPLFDHDKLARLLSEILNREIKSPEINISELDFGENKLNLLFQNDSLKFNLNLQNYDLAITDTVAPPVKRDYWGSRRNERKGNPVQSPDQKYTAYIKNSNLFIEDRKTEEEIQLSFDGSKGFFYAANIIWSPDSKKIMAYKVRPGEDHKIYFVQSSPDDQLQPKLQSRDYLKPGDQLDFKSPQLFDVKSKKHIPVATNLFNSQFGIYRYKWLEDSSAFTFEYNQRGHQVYRVLKVDAETGKVKAIINETNPTFIDYSGKKYRHDIEGKNEIIWASERDGYNHLYLYDSNTGQVKNQITSGEWPVRQVLEVDEENRQIYFTASALDKDQDPYLEQYCRINFDGKNFTRLTSENGNHKVTFSPDHKYYIDQYSRVDMAPVTVLKKTGKKKPVMELEKADISSLEKIGWKMPEVFTAKGRDGKTDIWGIIIRPTNFDPSKNYPIIEYIYAGPHDSFVPKNFHSYYSTLNALAELGFIVVQIDGMGTSNRSKAFHDICWQNLKDAGFPDRKLWIKAAASKYQYMNAEKVGIRGTSAGGQSAAGALVFNSDFYDVAVASCGCHDNRMDKIWWNEQWMGYPVGPQYAASSNIEHACQLQGNLMLIVGEIDDNVDPASTMQFADALIKAGKDFELVVLPGESHTSGGEYGERKRRDFFVKHLLNVTPPSWDEIYK</sequence>
<feature type="chain" id="PRO_5038615166" evidence="1">
    <location>
        <begin position="25"/>
        <end position="750"/>
    </location>
</feature>
<accession>A0A9E6ZL92</accession>
<dbReference type="InterPro" id="IPR001375">
    <property type="entry name" value="Peptidase_S9_cat"/>
</dbReference>
<dbReference type="GO" id="GO:0006508">
    <property type="term" value="P:proteolysis"/>
    <property type="evidence" value="ECO:0007669"/>
    <property type="project" value="InterPro"/>
</dbReference>
<dbReference type="RefSeq" id="WP_255843622.1">
    <property type="nucleotide sequence ID" value="NZ_CP094358.1"/>
</dbReference>
<dbReference type="PANTHER" id="PTHR11731">
    <property type="entry name" value="PROTEASE FAMILY S9B,C DIPEPTIDYL-PEPTIDASE IV-RELATED"/>
    <property type="match status" value="1"/>
</dbReference>
<dbReference type="SUPFAM" id="SSF82171">
    <property type="entry name" value="DPP6 N-terminal domain-like"/>
    <property type="match status" value="1"/>
</dbReference>
<feature type="domain" description="Peptidase S9 prolyl oligopeptidase catalytic" evidence="2">
    <location>
        <begin position="544"/>
        <end position="736"/>
    </location>
</feature>
<dbReference type="AlphaFoldDB" id="A0A9E6ZL92"/>
<dbReference type="Gene3D" id="3.40.50.1820">
    <property type="entry name" value="alpha/beta hydrolase"/>
    <property type="match status" value="1"/>
</dbReference>
<dbReference type="InterPro" id="IPR002469">
    <property type="entry name" value="Peptidase_S9B_N"/>
</dbReference>
<dbReference type="SUPFAM" id="SSF53474">
    <property type="entry name" value="alpha/beta-Hydrolases"/>
    <property type="match status" value="1"/>
</dbReference>
<gene>
    <name evidence="4" type="ORF">MQE35_00790</name>
</gene>
<keyword evidence="1" id="KW-0732">Signal</keyword>